<dbReference type="GO" id="GO:0005737">
    <property type="term" value="C:cytoplasm"/>
    <property type="evidence" value="ECO:0007669"/>
    <property type="project" value="UniProtKB-ARBA"/>
</dbReference>
<dbReference type="GO" id="GO:0008270">
    <property type="term" value="F:zinc ion binding"/>
    <property type="evidence" value="ECO:0007669"/>
    <property type="project" value="InterPro"/>
</dbReference>
<evidence type="ECO:0000256" key="8">
    <source>
        <dbReference type="ARBA" id="ARBA00023049"/>
    </source>
</evidence>
<dbReference type="Gene3D" id="3.40.630.10">
    <property type="entry name" value="Zn peptidases"/>
    <property type="match status" value="1"/>
</dbReference>
<sequence>METKQTAERMLEFIEKSPTSFHAAANMKELLKSRGYEELLESRPWSLVRGGKYFVSRNESALIAFQIPEGNFGGFQIMASHDDSPCFRVKEEPEMEAGPYIRLNVEAYGGGIWSTWFDRPLGVAGRVLVEDGGRISHRLVDTGSSFLMIPSLAIHMNRKTNEGAALNVQKDLLPLYAPAGQKGGFRKTIAHLAQAEPEQIYGMDLCVYNGEPGRIWGPEGEFVSSGRLDDLECAYASLSGFLNSRPGESVAVHCVFDNEEVGSGTKQGAASTFLADTLKRICLAFGSSPEEYRQKLAGSFLLSADNAHAVHPNYPEKADPVHQPKMNGGIVLKYNASQRYSTDGVSAALFRSLCEMAEVPFQVFRNRSDIPGGSTLGNIANTQTPMYTADIGLPQLAMHSCYETAGTKDCAYLEKAAKVFYEASFREEGAGVYRFL</sequence>
<accession>A0A9D1ETX8</accession>
<dbReference type="GO" id="GO:0008237">
    <property type="term" value="F:metallopeptidase activity"/>
    <property type="evidence" value="ECO:0007669"/>
    <property type="project" value="UniProtKB-KW"/>
</dbReference>
<dbReference type="Gene3D" id="2.30.250.10">
    <property type="entry name" value="Aminopeptidase i, Domain 2"/>
    <property type="match status" value="1"/>
</dbReference>
<dbReference type="InterPro" id="IPR001948">
    <property type="entry name" value="Peptidase_M18"/>
</dbReference>
<reference evidence="11" key="1">
    <citation type="submission" date="2020-10" db="EMBL/GenBank/DDBJ databases">
        <authorList>
            <person name="Gilroy R."/>
        </authorList>
    </citation>
    <scope>NUCLEOTIDE SEQUENCE</scope>
    <source>
        <strain evidence="11">CHK190-19873</strain>
    </source>
</reference>
<gene>
    <name evidence="11" type="ORF">IAB44_10790</name>
</gene>
<evidence type="ECO:0000256" key="6">
    <source>
        <dbReference type="ARBA" id="ARBA00022801"/>
    </source>
</evidence>
<dbReference type="CDD" id="cd05658">
    <property type="entry name" value="M18_DAP"/>
    <property type="match status" value="1"/>
</dbReference>
<evidence type="ECO:0000313" key="11">
    <source>
        <dbReference type="EMBL" id="HIS32017.1"/>
    </source>
</evidence>
<keyword evidence="3 9" id="KW-0031">Aminopeptidase</keyword>
<evidence type="ECO:0000256" key="10">
    <source>
        <dbReference type="RuleBase" id="RU004387"/>
    </source>
</evidence>
<evidence type="ECO:0000313" key="12">
    <source>
        <dbReference type="Proteomes" id="UP000823935"/>
    </source>
</evidence>
<dbReference type="NCBIfam" id="NF002759">
    <property type="entry name" value="PRK02813.1"/>
    <property type="match status" value="1"/>
</dbReference>
<dbReference type="AlphaFoldDB" id="A0A9D1ETX8"/>
<keyword evidence="7 9" id="KW-0862">Zinc</keyword>
<dbReference type="SUPFAM" id="SSF101821">
    <property type="entry name" value="Aminopeptidase/glucanase lid domain"/>
    <property type="match status" value="1"/>
</dbReference>
<dbReference type="Pfam" id="PF02127">
    <property type="entry name" value="Peptidase_M18"/>
    <property type="match status" value="1"/>
</dbReference>
<proteinExistence type="inferred from homology"/>
<dbReference type="EMBL" id="DVIQ01000065">
    <property type="protein sequence ID" value="HIS32017.1"/>
    <property type="molecule type" value="Genomic_DNA"/>
</dbReference>
<dbReference type="GO" id="GO:0004177">
    <property type="term" value="F:aminopeptidase activity"/>
    <property type="evidence" value="ECO:0007669"/>
    <property type="project" value="UniProtKB-KW"/>
</dbReference>
<evidence type="ECO:0000256" key="4">
    <source>
        <dbReference type="ARBA" id="ARBA00022670"/>
    </source>
</evidence>
<dbReference type="Proteomes" id="UP000823935">
    <property type="component" value="Unassembled WGS sequence"/>
</dbReference>
<organism evidence="11 12">
    <name type="scientific">Candidatus Limivivens intestinipullorum</name>
    <dbReference type="NCBI Taxonomy" id="2840858"/>
    <lineage>
        <taxon>Bacteria</taxon>
        <taxon>Bacillati</taxon>
        <taxon>Bacillota</taxon>
        <taxon>Clostridia</taxon>
        <taxon>Lachnospirales</taxon>
        <taxon>Lachnospiraceae</taxon>
        <taxon>Lachnospiraceae incertae sedis</taxon>
        <taxon>Candidatus Limivivens</taxon>
    </lineage>
</organism>
<evidence type="ECO:0000256" key="9">
    <source>
        <dbReference type="RuleBase" id="RU004386"/>
    </source>
</evidence>
<dbReference type="InterPro" id="IPR023358">
    <property type="entry name" value="Peptidase_M18_dom2"/>
</dbReference>
<evidence type="ECO:0000256" key="2">
    <source>
        <dbReference type="ARBA" id="ARBA00008290"/>
    </source>
</evidence>
<dbReference type="PANTHER" id="PTHR28570:SF3">
    <property type="entry name" value="ASPARTYL AMINOPEPTIDASE"/>
    <property type="match status" value="1"/>
</dbReference>
<evidence type="ECO:0000256" key="7">
    <source>
        <dbReference type="ARBA" id="ARBA00022833"/>
    </source>
</evidence>
<dbReference type="PRINTS" id="PR00932">
    <property type="entry name" value="AMINO1PTASE"/>
</dbReference>
<reference evidence="11" key="2">
    <citation type="journal article" date="2021" name="PeerJ">
        <title>Extensive microbial diversity within the chicken gut microbiome revealed by metagenomics and culture.</title>
        <authorList>
            <person name="Gilroy R."/>
            <person name="Ravi A."/>
            <person name="Getino M."/>
            <person name="Pursley I."/>
            <person name="Horton D.L."/>
            <person name="Alikhan N.F."/>
            <person name="Baker D."/>
            <person name="Gharbi K."/>
            <person name="Hall N."/>
            <person name="Watson M."/>
            <person name="Adriaenssens E.M."/>
            <person name="Foster-Nyarko E."/>
            <person name="Jarju S."/>
            <person name="Secka A."/>
            <person name="Antonio M."/>
            <person name="Oren A."/>
            <person name="Chaudhuri R.R."/>
            <person name="La Ragione R."/>
            <person name="Hildebrand F."/>
            <person name="Pallen M.J."/>
        </authorList>
    </citation>
    <scope>NUCLEOTIDE SEQUENCE</scope>
    <source>
        <strain evidence="11">CHK190-19873</strain>
    </source>
</reference>
<dbReference type="PANTHER" id="PTHR28570">
    <property type="entry name" value="ASPARTYL AMINOPEPTIDASE"/>
    <property type="match status" value="1"/>
</dbReference>
<evidence type="ECO:0000256" key="1">
    <source>
        <dbReference type="ARBA" id="ARBA00001947"/>
    </source>
</evidence>
<keyword evidence="6 9" id="KW-0378">Hydrolase</keyword>
<dbReference type="EC" id="3.4.11.-" evidence="10"/>
<comment type="caution">
    <text evidence="11">The sequence shown here is derived from an EMBL/GenBank/DDBJ whole genome shotgun (WGS) entry which is preliminary data.</text>
</comment>
<keyword evidence="4 9" id="KW-0645">Protease</keyword>
<comment type="similarity">
    <text evidence="2 9">Belongs to the peptidase M18 family.</text>
</comment>
<dbReference type="GO" id="GO:0006508">
    <property type="term" value="P:proteolysis"/>
    <property type="evidence" value="ECO:0007669"/>
    <property type="project" value="UniProtKB-KW"/>
</dbReference>
<name>A0A9D1ETX8_9FIRM</name>
<dbReference type="SUPFAM" id="SSF53187">
    <property type="entry name" value="Zn-dependent exopeptidases"/>
    <property type="match status" value="1"/>
</dbReference>
<evidence type="ECO:0000256" key="3">
    <source>
        <dbReference type="ARBA" id="ARBA00022438"/>
    </source>
</evidence>
<keyword evidence="8 9" id="KW-0482">Metalloprotease</keyword>
<protein>
    <recommendedName>
        <fullName evidence="10">M18 family aminopeptidase</fullName>
        <ecNumber evidence="10">3.4.11.-</ecNumber>
    </recommendedName>
</protein>
<evidence type="ECO:0000256" key="5">
    <source>
        <dbReference type="ARBA" id="ARBA00022723"/>
    </source>
</evidence>
<comment type="cofactor">
    <cofactor evidence="1 10">
        <name>Zn(2+)</name>
        <dbReference type="ChEBI" id="CHEBI:29105"/>
    </cofactor>
</comment>
<keyword evidence="5 9" id="KW-0479">Metal-binding</keyword>